<evidence type="ECO:0000313" key="3">
    <source>
        <dbReference type="EMBL" id="CAI2178939.1"/>
    </source>
</evidence>
<evidence type="ECO:0000256" key="1">
    <source>
        <dbReference type="SAM" id="MobiDB-lite"/>
    </source>
</evidence>
<sequence length="264" mass="27937">MASLLLVSWMSVNGVSGGSNFKKCLNDNEYSSSVDIYNQVNAFAGKIPSGGSFCCDLEPKCSLMMPECPLGTPNVYIQCNDVGNSKFCASYALSFLPGGVCGGILGDNLSQNIKIGVCPDPKSVISTLKSQSSTPDFRSKNEGESAKTDCATSQYSLIPIGNCILQAMLPSSSGSNPPTKTFDIPTSSSTKVPAESNGNDNGLSKSDKIALGTSIPSFFLTAFEPNVLGEGVSGVNNQRQPQHQAQIEVNPYYNNNPYYNYGQG</sequence>
<reference evidence="3" key="1">
    <citation type="submission" date="2022-08" db="EMBL/GenBank/DDBJ databases">
        <authorList>
            <person name="Kallberg Y."/>
            <person name="Tangrot J."/>
            <person name="Rosling A."/>
        </authorList>
    </citation>
    <scope>NUCLEOTIDE SEQUENCE</scope>
    <source>
        <strain evidence="3">Wild A</strain>
    </source>
</reference>
<dbReference type="EMBL" id="CAMKVN010001951">
    <property type="protein sequence ID" value="CAI2178939.1"/>
    <property type="molecule type" value="Genomic_DNA"/>
</dbReference>
<evidence type="ECO:0000313" key="4">
    <source>
        <dbReference type="Proteomes" id="UP001153678"/>
    </source>
</evidence>
<gene>
    <name evidence="3" type="ORF">FWILDA_LOCUS8838</name>
</gene>
<keyword evidence="4" id="KW-1185">Reference proteome</keyword>
<dbReference type="OrthoDB" id="2375509at2759"/>
<comment type="caution">
    <text evidence="3">The sequence shown here is derived from an EMBL/GenBank/DDBJ whole genome shotgun (WGS) entry which is preliminary data.</text>
</comment>
<evidence type="ECO:0000256" key="2">
    <source>
        <dbReference type="SAM" id="SignalP"/>
    </source>
</evidence>
<dbReference type="AlphaFoldDB" id="A0A9W4WQB1"/>
<accession>A0A9W4WQB1</accession>
<protein>
    <submittedName>
        <fullName evidence="3">8694_t:CDS:1</fullName>
    </submittedName>
</protein>
<feature type="chain" id="PRO_5040805470" evidence="2">
    <location>
        <begin position="18"/>
        <end position="264"/>
    </location>
</feature>
<organism evidence="3 4">
    <name type="scientific">Funneliformis geosporum</name>
    <dbReference type="NCBI Taxonomy" id="1117311"/>
    <lineage>
        <taxon>Eukaryota</taxon>
        <taxon>Fungi</taxon>
        <taxon>Fungi incertae sedis</taxon>
        <taxon>Mucoromycota</taxon>
        <taxon>Glomeromycotina</taxon>
        <taxon>Glomeromycetes</taxon>
        <taxon>Glomerales</taxon>
        <taxon>Glomeraceae</taxon>
        <taxon>Funneliformis</taxon>
    </lineage>
</organism>
<name>A0A9W4WQB1_9GLOM</name>
<proteinExistence type="predicted"/>
<dbReference type="Proteomes" id="UP001153678">
    <property type="component" value="Unassembled WGS sequence"/>
</dbReference>
<feature type="signal peptide" evidence="2">
    <location>
        <begin position="1"/>
        <end position="17"/>
    </location>
</feature>
<feature type="region of interest" description="Disordered" evidence="1">
    <location>
        <begin position="172"/>
        <end position="203"/>
    </location>
</feature>
<keyword evidence="2" id="KW-0732">Signal</keyword>